<keyword evidence="2" id="KW-1185">Reference proteome</keyword>
<name>A0A6I4NR11_9FLAO</name>
<reference evidence="1 2" key="1">
    <citation type="submission" date="2019-12" db="EMBL/GenBank/DDBJ databases">
        <authorList>
            <person name="Kim Y.S."/>
        </authorList>
    </citation>
    <scope>NUCLEOTIDE SEQUENCE [LARGE SCALE GENOMIC DNA]</scope>
    <source>
        <strain evidence="1 2">GA093</strain>
    </source>
</reference>
<protein>
    <submittedName>
        <fullName evidence="1">Uncharacterized protein</fullName>
    </submittedName>
</protein>
<sequence length="144" mass="16246">MRKITQIAFAIAIVSLLVSCKNTKQKIQEHVSNYNTSSSIKGPSITSTDAKAFLEDNRIEIRIETNLEETDENKQAYSQSFPELLRGMIEKNQISQELIEEGVTFDVYFISYNNSIIAKRLIGKQELAELLNDESSANKVTAKL</sequence>
<comment type="caution">
    <text evidence="1">The sequence shown here is derived from an EMBL/GenBank/DDBJ whole genome shotgun (WGS) entry which is preliminary data.</text>
</comment>
<gene>
    <name evidence="1" type="ORF">GON26_20000</name>
</gene>
<evidence type="ECO:0000313" key="1">
    <source>
        <dbReference type="EMBL" id="MWB96653.1"/>
    </source>
</evidence>
<organism evidence="1 2">
    <name type="scientific">Flavobacterium hydrocarbonoxydans</name>
    <dbReference type="NCBI Taxonomy" id="2683249"/>
    <lineage>
        <taxon>Bacteria</taxon>
        <taxon>Pseudomonadati</taxon>
        <taxon>Bacteroidota</taxon>
        <taxon>Flavobacteriia</taxon>
        <taxon>Flavobacteriales</taxon>
        <taxon>Flavobacteriaceae</taxon>
        <taxon>Flavobacterium</taxon>
    </lineage>
</organism>
<evidence type="ECO:0000313" key="2">
    <source>
        <dbReference type="Proteomes" id="UP000471501"/>
    </source>
</evidence>
<proteinExistence type="predicted"/>
<dbReference type="PROSITE" id="PS51257">
    <property type="entry name" value="PROKAR_LIPOPROTEIN"/>
    <property type="match status" value="1"/>
</dbReference>
<dbReference type="EMBL" id="WSTB01000016">
    <property type="protein sequence ID" value="MWB96653.1"/>
    <property type="molecule type" value="Genomic_DNA"/>
</dbReference>
<accession>A0A6I4NR11</accession>
<dbReference type="Proteomes" id="UP000471501">
    <property type="component" value="Unassembled WGS sequence"/>
</dbReference>
<dbReference type="AlphaFoldDB" id="A0A6I4NR11"/>